<keyword evidence="2" id="KW-1133">Transmembrane helix</keyword>
<dbReference type="Proteomes" id="UP001234178">
    <property type="component" value="Unassembled WGS sequence"/>
</dbReference>
<dbReference type="EMBL" id="JAOYFB010000004">
    <property type="protein sequence ID" value="KAK4013962.1"/>
    <property type="molecule type" value="Genomic_DNA"/>
</dbReference>
<reference evidence="3 4" key="1">
    <citation type="journal article" date="2023" name="Nucleic Acids Res.">
        <title>The hologenome of Daphnia magna reveals possible DNA methylation and microbiome-mediated evolution of the host genome.</title>
        <authorList>
            <person name="Chaturvedi A."/>
            <person name="Li X."/>
            <person name="Dhandapani V."/>
            <person name="Marshall H."/>
            <person name="Kissane S."/>
            <person name="Cuenca-Cambronero M."/>
            <person name="Asole G."/>
            <person name="Calvet F."/>
            <person name="Ruiz-Romero M."/>
            <person name="Marangio P."/>
            <person name="Guigo R."/>
            <person name="Rago D."/>
            <person name="Mirbahai L."/>
            <person name="Eastwood N."/>
            <person name="Colbourne J.K."/>
            <person name="Zhou J."/>
            <person name="Mallon E."/>
            <person name="Orsini L."/>
        </authorList>
    </citation>
    <scope>NUCLEOTIDE SEQUENCE [LARGE SCALE GENOMIC DNA]</scope>
    <source>
        <strain evidence="3">LRV0_1</strain>
    </source>
</reference>
<proteinExistence type="predicted"/>
<sequence length="280" mass="31795">MLPSATTNDQSSKTQSQDILSYNLSNAEKAQQQLTTMVRDQAVYELTRIETIERNHHGLKASIRQSRNQRGLFDGGGKILNWLFDVSTTEELDKVNNQVAKLSTETTAIVNALETHATLINETMWELHASKEATDALQRSCLTLNKELNNAKRTINNLSREIKWDWKSQDKIDNAFRATGLHTDSTNNRVRDLTTGMVHQMDGLSDLEHARLNIDNTQTYPRYPWEWIVILILCTLGTGIAIAADRTKTASRLQKIEAQIQALERRLQLHDQATIPDETE</sequence>
<name>A0ABQ9ZM23_9CRUS</name>
<keyword evidence="4" id="KW-1185">Reference proteome</keyword>
<evidence type="ECO:0000313" key="3">
    <source>
        <dbReference type="EMBL" id="KAK4013962.1"/>
    </source>
</evidence>
<evidence type="ECO:0000256" key="2">
    <source>
        <dbReference type="SAM" id="Phobius"/>
    </source>
</evidence>
<accession>A0ABQ9ZM23</accession>
<evidence type="ECO:0000313" key="4">
    <source>
        <dbReference type="Proteomes" id="UP001234178"/>
    </source>
</evidence>
<keyword evidence="1" id="KW-0175">Coiled coil</keyword>
<gene>
    <name evidence="3" type="ORF">OUZ56_026510</name>
</gene>
<feature type="transmembrane region" description="Helical" evidence="2">
    <location>
        <begin position="225"/>
        <end position="244"/>
    </location>
</feature>
<evidence type="ECO:0000256" key="1">
    <source>
        <dbReference type="SAM" id="Coils"/>
    </source>
</evidence>
<organism evidence="3 4">
    <name type="scientific">Daphnia magna</name>
    <dbReference type="NCBI Taxonomy" id="35525"/>
    <lineage>
        <taxon>Eukaryota</taxon>
        <taxon>Metazoa</taxon>
        <taxon>Ecdysozoa</taxon>
        <taxon>Arthropoda</taxon>
        <taxon>Crustacea</taxon>
        <taxon>Branchiopoda</taxon>
        <taxon>Diplostraca</taxon>
        <taxon>Cladocera</taxon>
        <taxon>Anomopoda</taxon>
        <taxon>Daphniidae</taxon>
        <taxon>Daphnia</taxon>
    </lineage>
</organism>
<keyword evidence="2" id="KW-0812">Transmembrane</keyword>
<protein>
    <submittedName>
        <fullName evidence="3">Uncharacterized protein</fullName>
    </submittedName>
</protein>
<feature type="coiled-coil region" evidence="1">
    <location>
        <begin position="246"/>
        <end position="273"/>
    </location>
</feature>
<keyword evidence="2" id="KW-0472">Membrane</keyword>
<comment type="caution">
    <text evidence="3">The sequence shown here is derived from an EMBL/GenBank/DDBJ whole genome shotgun (WGS) entry which is preliminary data.</text>
</comment>